<dbReference type="CDD" id="cd06456">
    <property type="entry name" value="M3A_DCP"/>
    <property type="match status" value="1"/>
</dbReference>
<evidence type="ECO:0000256" key="7">
    <source>
        <dbReference type="ARBA" id="ARBA00024603"/>
    </source>
</evidence>
<protein>
    <recommendedName>
        <fullName evidence="8">oligopeptidase A</fullName>
        <ecNumber evidence="8">3.4.24.70</ecNumber>
    </recommendedName>
</protein>
<accession>F8L719</accession>
<name>F8L719_SIMNZ</name>
<keyword evidence="6 9" id="KW-0482">Metalloprotease</keyword>
<dbReference type="EMBL" id="FR872582">
    <property type="protein sequence ID" value="CCB88534.1"/>
    <property type="molecule type" value="Genomic_DNA"/>
</dbReference>
<evidence type="ECO:0000259" key="11">
    <source>
        <dbReference type="Pfam" id="PF19310"/>
    </source>
</evidence>
<evidence type="ECO:0000256" key="4">
    <source>
        <dbReference type="ARBA" id="ARBA00022801"/>
    </source>
</evidence>
<dbReference type="Proteomes" id="UP000000496">
    <property type="component" value="Chromosome gsn.131"/>
</dbReference>
<evidence type="ECO:0000313" key="12">
    <source>
        <dbReference type="EMBL" id="CCB88534.1"/>
    </source>
</evidence>
<keyword evidence="2 9" id="KW-0645">Protease</keyword>
<evidence type="ECO:0000256" key="9">
    <source>
        <dbReference type="RuleBase" id="RU003435"/>
    </source>
</evidence>
<dbReference type="Pfam" id="PF01432">
    <property type="entry name" value="Peptidase_M3"/>
    <property type="match status" value="1"/>
</dbReference>
<dbReference type="OrthoDB" id="9773538at2"/>
<dbReference type="PANTHER" id="PTHR11804">
    <property type="entry name" value="PROTEASE M3 THIMET OLIGOPEPTIDASE-RELATED"/>
    <property type="match status" value="1"/>
</dbReference>
<dbReference type="InterPro" id="IPR045666">
    <property type="entry name" value="OpdA_N"/>
</dbReference>
<comment type="similarity">
    <text evidence="1 9">Belongs to the peptidase M3 family.</text>
</comment>
<evidence type="ECO:0000256" key="8">
    <source>
        <dbReference type="ARBA" id="ARBA00026100"/>
    </source>
</evidence>
<evidence type="ECO:0000256" key="2">
    <source>
        <dbReference type="ARBA" id="ARBA00022670"/>
    </source>
</evidence>
<feature type="domain" description="Oligopeptidase A N-terminal" evidence="11">
    <location>
        <begin position="46"/>
        <end position="168"/>
    </location>
</feature>
<dbReference type="AlphaFoldDB" id="F8L719"/>
<evidence type="ECO:0000256" key="6">
    <source>
        <dbReference type="ARBA" id="ARBA00023049"/>
    </source>
</evidence>
<proteinExistence type="inferred from homology"/>
<dbReference type="GO" id="GO:0006508">
    <property type="term" value="P:proteolysis"/>
    <property type="evidence" value="ECO:0007669"/>
    <property type="project" value="UniProtKB-KW"/>
</dbReference>
<dbReference type="InterPro" id="IPR001567">
    <property type="entry name" value="Pept_M3A_M3B_dom"/>
</dbReference>
<dbReference type="HOGENOM" id="CLU_001805_4_1_0"/>
<organism evidence="12 13">
    <name type="scientific">Simkania negevensis (strain ATCC VR-1471 / DSM 27360 / Z)</name>
    <dbReference type="NCBI Taxonomy" id="331113"/>
    <lineage>
        <taxon>Bacteria</taxon>
        <taxon>Pseudomonadati</taxon>
        <taxon>Chlamydiota</taxon>
        <taxon>Chlamydiia</taxon>
        <taxon>Parachlamydiales</taxon>
        <taxon>Simkaniaceae</taxon>
        <taxon>Simkania</taxon>
    </lineage>
</organism>
<dbReference type="GO" id="GO:0005829">
    <property type="term" value="C:cytosol"/>
    <property type="evidence" value="ECO:0007669"/>
    <property type="project" value="UniProtKB-ARBA"/>
</dbReference>
<dbReference type="Pfam" id="PF19310">
    <property type="entry name" value="TOP_N"/>
    <property type="match status" value="1"/>
</dbReference>
<dbReference type="GO" id="GO:0006518">
    <property type="term" value="P:peptide metabolic process"/>
    <property type="evidence" value="ECO:0007669"/>
    <property type="project" value="TreeGrafter"/>
</dbReference>
<reference key="1">
    <citation type="journal article" date="2011" name="Mol. Biol. Evol.">
        <title>Unity in variety -- the pan-genome of the Chlamydiae.</title>
        <authorList>
            <person name="Collingro A."/>
            <person name="Tischler P."/>
            <person name="Weinmaier T."/>
            <person name="Penz T."/>
            <person name="Heinz E."/>
            <person name="Brunham R.C."/>
            <person name="Read T.D."/>
            <person name="Bavoil P.M."/>
            <person name="Sachse K."/>
            <person name="Kahane S."/>
            <person name="Friedman M.G."/>
            <person name="Rattei T."/>
            <person name="Myers G.S.A."/>
            <person name="Horn M."/>
        </authorList>
    </citation>
    <scope>NUCLEOTIDE SEQUENCE</scope>
    <source>
        <strain>Z</strain>
    </source>
</reference>
<dbReference type="SUPFAM" id="SSF55486">
    <property type="entry name" value="Metalloproteases ('zincins'), catalytic domain"/>
    <property type="match status" value="1"/>
</dbReference>
<keyword evidence="3 9" id="KW-0479">Metal-binding</keyword>
<comment type="catalytic activity">
    <reaction evidence="7">
        <text>Hydrolysis of oligopeptides, with broad specificity. Gly or Ala commonly occur as P1 or P1' residues, but more distant residues are also important, as is shown by the fact that Z-Gly-Pro-Gly-|-Gly-Pro-Ala is cleaved, but not Z-(Gly)(5).</text>
        <dbReference type="EC" id="3.4.24.70"/>
    </reaction>
</comment>
<evidence type="ECO:0000256" key="1">
    <source>
        <dbReference type="ARBA" id="ARBA00006040"/>
    </source>
</evidence>
<dbReference type="InterPro" id="IPR034005">
    <property type="entry name" value="M3A_DCP"/>
</dbReference>
<reference evidence="12 13" key="2">
    <citation type="journal article" date="2011" name="Mol. Biol. Evol.">
        <title>Unity in variety--the pan-genome of the Chlamydiae.</title>
        <authorList>
            <person name="Collingro A."/>
            <person name="Tischler P."/>
            <person name="Weinmaier T."/>
            <person name="Penz T."/>
            <person name="Heinz E."/>
            <person name="Brunham R.C."/>
            <person name="Read T.D."/>
            <person name="Bavoil P.M."/>
            <person name="Sachse K."/>
            <person name="Kahane S."/>
            <person name="Friedman M.G."/>
            <person name="Rattei T."/>
            <person name="Myers G.S."/>
            <person name="Horn M."/>
        </authorList>
    </citation>
    <scope>NUCLEOTIDE SEQUENCE [LARGE SCALE GENOMIC DNA]</scope>
    <source>
        <strain evidence="13">ATCC VR-1471 / Z</strain>
    </source>
</reference>
<dbReference type="PANTHER" id="PTHR11804:SF83">
    <property type="entry name" value="LD37516P"/>
    <property type="match status" value="1"/>
</dbReference>
<evidence type="ECO:0000256" key="3">
    <source>
        <dbReference type="ARBA" id="ARBA00022723"/>
    </source>
</evidence>
<evidence type="ECO:0000313" key="13">
    <source>
        <dbReference type="Proteomes" id="UP000000496"/>
    </source>
</evidence>
<dbReference type="Gene3D" id="1.10.1370.10">
    <property type="entry name" value="Neurolysin, domain 3"/>
    <property type="match status" value="1"/>
</dbReference>
<dbReference type="KEGG" id="sng:SNE_A06570"/>
<keyword evidence="13" id="KW-1185">Reference proteome</keyword>
<dbReference type="InterPro" id="IPR045090">
    <property type="entry name" value="Pept_M3A_M3B"/>
</dbReference>
<comment type="cofactor">
    <cofactor evidence="9">
        <name>Zn(2+)</name>
        <dbReference type="ChEBI" id="CHEBI:29105"/>
    </cofactor>
    <text evidence="9">Binds 1 zinc ion.</text>
</comment>
<dbReference type="FunFam" id="3.40.390.10:FF:000009">
    <property type="entry name" value="Oligopeptidase A"/>
    <property type="match status" value="1"/>
</dbReference>
<dbReference type="eggNOG" id="COG0339">
    <property type="taxonomic scope" value="Bacteria"/>
</dbReference>
<evidence type="ECO:0000256" key="5">
    <source>
        <dbReference type="ARBA" id="ARBA00022833"/>
    </source>
</evidence>
<evidence type="ECO:0000259" key="10">
    <source>
        <dbReference type="Pfam" id="PF01432"/>
    </source>
</evidence>
<dbReference type="GO" id="GO:0004222">
    <property type="term" value="F:metalloendopeptidase activity"/>
    <property type="evidence" value="ECO:0007669"/>
    <property type="project" value="UniProtKB-EC"/>
</dbReference>
<dbReference type="EC" id="3.4.24.70" evidence="8"/>
<dbReference type="InterPro" id="IPR024077">
    <property type="entry name" value="Neurolysin/TOP_dom2"/>
</dbReference>
<dbReference type="STRING" id="331113.SNE_A06570"/>
<dbReference type="Gene3D" id="3.40.390.10">
    <property type="entry name" value="Collagenase (Catalytic Domain)"/>
    <property type="match status" value="1"/>
</dbReference>
<sequence length="711" mass="82237">MIEAPEQLTAEIQKPSIHSEILNPLVAYKDLVPFDTIRPKHFVPAIETLLQNVEPKLSSIEHRQHPTWDSIMAPLEAIEEEIHRVVGPMIHLKMVMDSYELRQAWSQVEPLWTDLMLRIKQSKPLYKAYKQIREGEEWNDLVPAQKRILEGRLMQAELSGIGLEGEKKKRFNELISHLNELQSKYNANVLDAIKNFSLIVRDKKLMDGVPENVFQLASNAYNYSRLETDPISSPEEGPWKLSLNPPVYLPVMRHCTNRDVREKLYRGQILKASIGSYDNSENIVDQLSIRKEMARILGFNSYADLSLTKKMAPDVKTVKTFLHELRDASWDAGKKDLEEIEQFAQEAGFTEPLMPWDCSFWGERLKEEKFNLSEDELKDYFPLPKVLNGLFDLCHTLFGITIQPAHFKAPVWHMDVSYYTICDEEGEQIAAFYLDPYSRPQTKRGGAWMDSCRNRYISGEVKQNPIAYIVCNATPPIEETPALFSFREVETLFHEFGHALQHMLTEVDYASVSGINGVEWDAVEMVSQFMENWCYHPATLKKITSHYITKEPLPDEYIEKILEARTYQAGLGMLAQLKYGMTDLVLHDQFDPYSETSPFKIWYDMCEFTSHIPCLEEDRFLCSFHHIFGDEDYAAGYYSYKWAEVLSADAFSAFEEAGLENESAIRHVGKKFKETFLQLGGSLHPMEVFRHFRGRDPRIEPLLEHNGFARK</sequence>
<dbReference type="InterPro" id="IPR024079">
    <property type="entry name" value="MetalloPept_cat_dom_sf"/>
</dbReference>
<keyword evidence="5 9" id="KW-0862">Zinc</keyword>
<feature type="domain" description="Peptidase M3A/M3B catalytic" evidence="10">
    <location>
        <begin position="251"/>
        <end position="707"/>
    </location>
</feature>
<dbReference type="GO" id="GO:0046872">
    <property type="term" value="F:metal ion binding"/>
    <property type="evidence" value="ECO:0007669"/>
    <property type="project" value="UniProtKB-UniRule"/>
</dbReference>
<gene>
    <name evidence="12" type="primary">prlC</name>
    <name evidence="12" type="ordered locus">SNE_A06570</name>
</gene>
<keyword evidence="4 9" id="KW-0378">Hydrolase</keyword>